<sequence>MSITFTTEQKEYLEEYFRKISQECLDTIMDSDDEFEGTEDSFKGLFTDKFKIDDLNVEDSKGKKSKSKRKKREVDPDKPKKVNKYLNWLWNDDPDIGMTKIEKDFTQLETYAEKRTKASEIWKSFTQQEKDKYN</sequence>
<accession>A0A5B8IPN5</accession>
<organism evidence="2">
    <name type="scientific">Mimiviridae sp. ChoanoV1</name>
    <dbReference type="NCBI Taxonomy" id="2596887"/>
    <lineage>
        <taxon>Viruses</taxon>
        <taxon>Varidnaviria</taxon>
        <taxon>Bamfordvirae</taxon>
        <taxon>Nucleocytoviricota</taxon>
        <taxon>Megaviricetes</taxon>
        <taxon>Imitervirales</taxon>
        <taxon>Schizomimiviridae</taxon>
    </lineage>
</organism>
<proteinExistence type="predicted"/>
<dbReference type="EMBL" id="MK250085">
    <property type="protein sequence ID" value="QDY51884.1"/>
    <property type="molecule type" value="Genomic_DNA"/>
</dbReference>
<evidence type="ECO:0000256" key="1">
    <source>
        <dbReference type="SAM" id="MobiDB-lite"/>
    </source>
</evidence>
<name>A0A5B8IPN5_9VIRU</name>
<gene>
    <name evidence="2" type="ORF">1_269</name>
</gene>
<evidence type="ECO:0000313" key="2">
    <source>
        <dbReference type="EMBL" id="QDY51884.1"/>
    </source>
</evidence>
<feature type="region of interest" description="Disordered" evidence="1">
    <location>
        <begin position="59"/>
        <end position="78"/>
    </location>
</feature>
<reference evidence="2" key="1">
    <citation type="submission" date="2018-11" db="EMBL/GenBank/DDBJ databases">
        <title>A distinct lineage of giant viruses engineers rhodopsin photosystems in predatory marine eukaryotes.</title>
        <authorList>
            <person name="Needham D.M."/>
            <person name="Yoshizawa S."/>
            <person name="Hosaka T."/>
            <person name="Poirier C."/>
            <person name="Choi C.-J."/>
            <person name="Hehenberger E."/>
            <person name="Irwin N.A.T."/>
            <person name="Wilken S."/>
            <person name="Yung C.-M."/>
            <person name="Bachy C."/>
            <person name="Kurihara R."/>
            <person name="Nakajima Y."/>
            <person name="Kojima K."/>
            <person name="Kimura-Someya T."/>
            <person name="Leonard G."/>
            <person name="Malmstrom R.R."/>
            <person name="Mende D."/>
            <person name="Olson D.K."/>
            <person name="Sudo Y."/>
            <person name="Sudek S."/>
            <person name="Richards T.A."/>
            <person name="DeLong E.F."/>
            <person name="Keeling P.J."/>
            <person name="Santoro A.E."/>
            <person name="Shirouzu M."/>
            <person name="Iwasaki W."/>
            <person name="Worden A.Z."/>
        </authorList>
    </citation>
    <scope>NUCLEOTIDE SEQUENCE</scope>
</reference>
<protein>
    <submittedName>
        <fullName evidence="2">Uncharacterized protein</fullName>
    </submittedName>
</protein>